<evidence type="ECO:0000313" key="1">
    <source>
        <dbReference type="EMBL" id="NIJ66933.1"/>
    </source>
</evidence>
<gene>
    <name evidence="1" type="ORF">FHR20_003911</name>
</gene>
<reference evidence="1 2" key="1">
    <citation type="submission" date="2020-03" db="EMBL/GenBank/DDBJ databases">
        <title>Genomic Encyclopedia of Type Strains, Phase IV (KMG-IV): sequencing the most valuable type-strain genomes for metagenomic binning, comparative biology and taxonomic classification.</title>
        <authorList>
            <person name="Goeker M."/>
        </authorList>
    </citation>
    <scope>NUCLEOTIDE SEQUENCE [LARGE SCALE GENOMIC DNA]</scope>
    <source>
        <strain evidence="1 2">DSM 4733</strain>
    </source>
</reference>
<comment type="caution">
    <text evidence="1">The sequence shown here is derived from an EMBL/GenBank/DDBJ whole genome shotgun (WGS) entry which is preliminary data.</text>
</comment>
<evidence type="ECO:0000313" key="2">
    <source>
        <dbReference type="Proteomes" id="UP000564677"/>
    </source>
</evidence>
<accession>A0A7X5V301</accession>
<organism evidence="1 2">
    <name type="scientific">Sphingomonas leidyi</name>
    <dbReference type="NCBI Taxonomy" id="68569"/>
    <lineage>
        <taxon>Bacteria</taxon>
        <taxon>Pseudomonadati</taxon>
        <taxon>Pseudomonadota</taxon>
        <taxon>Alphaproteobacteria</taxon>
        <taxon>Sphingomonadales</taxon>
        <taxon>Sphingomonadaceae</taxon>
        <taxon>Sphingomonas</taxon>
    </lineage>
</organism>
<proteinExistence type="predicted"/>
<name>A0A7X5V301_9SPHN</name>
<keyword evidence="2" id="KW-1185">Reference proteome</keyword>
<dbReference type="AlphaFoldDB" id="A0A7X5V301"/>
<protein>
    <recommendedName>
        <fullName evidence="3">Lipoprotein</fullName>
    </recommendedName>
</protein>
<dbReference type="Proteomes" id="UP000564677">
    <property type="component" value="Unassembled WGS sequence"/>
</dbReference>
<dbReference type="PROSITE" id="PS51257">
    <property type="entry name" value="PROKAR_LIPOPROTEIN"/>
    <property type="match status" value="1"/>
</dbReference>
<dbReference type="EMBL" id="JAASQV010000005">
    <property type="protein sequence ID" value="NIJ66933.1"/>
    <property type="molecule type" value="Genomic_DNA"/>
</dbReference>
<sequence>MLAAKEIVMNKGVLLALVLLAGCSGKTEKRNISLVLDADFATGKLLLNCRDSSSGTCHVLVAGSGEPVRLSAAKGATATAASGAAEGARFCAGESEPQNGCQLTVLRNGEQIYRSSLVKSESR</sequence>
<evidence type="ECO:0008006" key="3">
    <source>
        <dbReference type="Google" id="ProtNLM"/>
    </source>
</evidence>